<dbReference type="OrthoDB" id="1524091at2"/>
<proteinExistence type="predicted"/>
<name>A0A1I1F5U7_9BACT</name>
<keyword evidence="1" id="KW-0597">Phosphoprotein</keyword>
<protein>
    <submittedName>
        <fullName evidence="3">Response regulator receiver domain-containing protein</fullName>
    </submittedName>
</protein>
<reference evidence="3 4" key="1">
    <citation type="submission" date="2016-10" db="EMBL/GenBank/DDBJ databases">
        <authorList>
            <person name="de Groot N.N."/>
        </authorList>
    </citation>
    <scope>NUCLEOTIDE SEQUENCE [LARGE SCALE GENOMIC DNA]</scope>
    <source>
        <strain evidence="3 4">DSM 6793</strain>
    </source>
</reference>
<dbReference type="GO" id="GO:0000160">
    <property type="term" value="P:phosphorelay signal transduction system"/>
    <property type="evidence" value="ECO:0007669"/>
    <property type="project" value="InterPro"/>
</dbReference>
<accession>A0A1I1F5U7</accession>
<dbReference type="SMART" id="SM00448">
    <property type="entry name" value="REC"/>
    <property type="match status" value="1"/>
</dbReference>
<feature type="domain" description="Response regulatory" evidence="2">
    <location>
        <begin position="5"/>
        <end position="132"/>
    </location>
</feature>
<sequence>MQTSTVFLVDDDPLYQYMIRRYVQEYALASNFVTFNNGLLAIEKLKELAAADSPMPDVILLDINMPVLDGWGFLTVYQTDEKLKDKKIPIYLVTSSVDERDVEKAKCYNMVLDYCVKPLSAQQLQTLLSKNIA</sequence>
<dbReference type="RefSeq" id="WP_091508057.1">
    <property type="nucleotide sequence ID" value="NZ_FOLE01000002.1"/>
</dbReference>
<dbReference type="PANTHER" id="PTHR44520">
    <property type="entry name" value="RESPONSE REGULATOR RCP1-RELATED"/>
    <property type="match status" value="1"/>
</dbReference>
<dbReference type="InterPro" id="IPR011006">
    <property type="entry name" value="CheY-like_superfamily"/>
</dbReference>
<keyword evidence="4" id="KW-1185">Reference proteome</keyword>
<dbReference type="AlphaFoldDB" id="A0A1I1F5U7"/>
<evidence type="ECO:0000313" key="3">
    <source>
        <dbReference type="EMBL" id="SFB94681.1"/>
    </source>
</evidence>
<evidence type="ECO:0000259" key="2">
    <source>
        <dbReference type="PROSITE" id="PS50110"/>
    </source>
</evidence>
<dbReference type="PROSITE" id="PS50110">
    <property type="entry name" value="RESPONSE_REGULATORY"/>
    <property type="match status" value="1"/>
</dbReference>
<feature type="modified residue" description="4-aspartylphosphate" evidence="1">
    <location>
        <position position="62"/>
    </location>
</feature>
<dbReference type="InterPro" id="IPR052893">
    <property type="entry name" value="TCS_response_regulator"/>
</dbReference>
<dbReference type="Pfam" id="PF00072">
    <property type="entry name" value="Response_reg"/>
    <property type="match status" value="1"/>
</dbReference>
<evidence type="ECO:0000256" key="1">
    <source>
        <dbReference type="PROSITE-ProRule" id="PRU00169"/>
    </source>
</evidence>
<organism evidence="3 4">
    <name type="scientific">Flexibacter flexilis DSM 6793</name>
    <dbReference type="NCBI Taxonomy" id="927664"/>
    <lineage>
        <taxon>Bacteria</taxon>
        <taxon>Pseudomonadati</taxon>
        <taxon>Bacteroidota</taxon>
        <taxon>Cytophagia</taxon>
        <taxon>Cytophagales</taxon>
        <taxon>Flexibacteraceae</taxon>
        <taxon>Flexibacter</taxon>
    </lineage>
</organism>
<dbReference type="Proteomes" id="UP000199514">
    <property type="component" value="Unassembled WGS sequence"/>
</dbReference>
<dbReference type="STRING" id="927664.SAMN05421780_10262"/>
<dbReference type="PANTHER" id="PTHR44520:SF2">
    <property type="entry name" value="RESPONSE REGULATOR RCP1"/>
    <property type="match status" value="1"/>
</dbReference>
<dbReference type="EMBL" id="FOLE01000002">
    <property type="protein sequence ID" value="SFB94681.1"/>
    <property type="molecule type" value="Genomic_DNA"/>
</dbReference>
<dbReference type="InterPro" id="IPR001789">
    <property type="entry name" value="Sig_transdc_resp-reg_receiver"/>
</dbReference>
<dbReference type="Gene3D" id="3.40.50.2300">
    <property type="match status" value="1"/>
</dbReference>
<evidence type="ECO:0000313" key="4">
    <source>
        <dbReference type="Proteomes" id="UP000199514"/>
    </source>
</evidence>
<gene>
    <name evidence="3" type="ORF">SAMN05421780_10262</name>
</gene>
<dbReference type="SUPFAM" id="SSF52172">
    <property type="entry name" value="CheY-like"/>
    <property type="match status" value="1"/>
</dbReference>